<dbReference type="EMBL" id="BLAB01000001">
    <property type="protein sequence ID" value="GER93911.1"/>
    <property type="molecule type" value="Genomic_DNA"/>
</dbReference>
<dbReference type="CDD" id="cd01065">
    <property type="entry name" value="NAD_bind_Shikimate_DH"/>
    <property type="match status" value="1"/>
</dbReference>
<dbReference type="PANTHER" id="PTHR21089:SF1">
    <property type="entry name" value="BIFUNCTIONAL 3-DEHYDROQUINATE DEHYDRATASE_SHIKIMATE DEHYDROGENASE, CHLOROPLASTIC"/>
    <property type="match status" value="1"/>
</dbReference>
<evidence type="ECO:0000259" key="7">
    <source>
        <dbReference type="Pfam" id="PF18317"/>
    </source>
</evidence>
<dbReference type="GO" id="GO:0004764">
    <property type="term" value="F:shikimate 3-dehydrogenase (NADP+) activity"/>
    <property type="evidence" value="ECO:0007669"/>
    <property type="project" value="UniProtKB-EC"/>
</dbReference>
<feature type="domain" description="SDH C-terminal" evidence="7">
    <location>
        <begin position="245"/>
        <end position="274"/>
    </location>
</feature>
<keyword evidence="5" id="KW-0057">Aromatic amino acid biosynthesis</keyword>
<evidence type="ECO:0000313" key="8">
    <source>
        <dbReference type="EMBL" id="GER93911.1"/>
    </source>
</evidence>
<dbReference type="InterPro" id="IPR011342">
    <property type="entry name" value="Shikimate_DH"/>
</dbReference>
<evidence type="ECO:0000256" key="5">
    <source>
        <dbReference type="ARBA" id="ARBA00023141"/>
    </source>
</evidence>
<dbReference type="GO" id="GO:0009423">
    <property type="term" value="P:chorismate biosynthetic process"/>
    <property type="evidence" value="ECO:0007669"/>
    <property type="project" value="TreeGrafter"/>
</dbReference>
<dbReference type="FunFam" id="3.40.50.10860:FF:000004">
    <property type="entry name" value="Quinate/shikimate dehydrogenase"/>
    <property type="match status" value="1"/>
</dbReference>
<dbReference type="GO" id="GO:0005829">
    <property type="term" value="C:cytosol"/>
    <property type="evidence" value="ECO:0007669"/>
    <property type="project" value="TreeGrafter"/>
</dbReference>
<dbReference type="GO" id="GO:0008652">
    <property type="term" value="P:amino acid biosynthetic process"/>
    <property type="evidence" value="ECO:0007669"/>
    <property type="project" value="UniProtKB-KW"/>
</dbReference>
<evidence type="ECO:0000256" key="1">
    <source>
        <dbReference type="ARBA" id="ARBA00012962"/>
    </source>
</evidence>
<dbReference type="SUPFAM" id="SSF51735">
    <property type="entry name" value="NAD(P)-binding Rossmann-fold domains"/>
    <property type="match status" value="1"/>
</dbReference>
<evidence type="ECO:0000256" key="4">
    <source>
        <dbReference type="ARBA" id="ARBA00023002"/>
    </source>
</evidence>
<proteinExistence type="inferred from homology"/>
<dbReference type="HAMAP" id="MF_00222">
    <property type="entry name" value="Shikimate_DH_AroE"/>
    <property type="match status" value="1"/>
</dbReference>
<protein>
    <recommendedName>
        <fullName evidence="1">shikimate dehydrogenase (NADP(+))</fullName>
        <ecNumber evidence="1">1.1.1.25</ecNumber>
    </recommendedName>
</protein>
<dbReference type="AlphaFoldDB" id="A0A5J4L503"/>
<dbReference type="GO" id="GO:0019632">
    <property type="term" value="P:shikimate metabolic process"/>
    <property type="evidence" value="ECO:0007669"/>
    <property type="project" value="InterPro"/>
</dbReference>
<keyword evidence="3" id="KW-0521">NADP</keyword>
<dbReference type="PANTHER" id="PTHR21089">
    <property type="entry name" value="SHIKIMATE DEHYDROGENASE"/>
    <property type="match status" value="1"/>
</dbReference>
<dbReference type="GO" id="GO:0050661">
    <property type="term" value="F:NADP binding"/>
    <property type="evidence" value="ECO:0007669"/>
    <property type="project" value="InterPro"/>
</dbReference>
<evidence type="ECO:0000256" key="2">
    <source>
        <dbReference type="ARBA" id="ARBA00022605"/>
    </source>
</evidence>
<evidence type="ECO:0000256" key="3">
    <source>
        <dbReference type="ARBA" id="ARBA00022857"/>
    </source>
</evidence>
<feature type="domain" description="Shikimate dehydrogenase substrate binding N-terminal" evidence="6">
    <location>
        <begin position="12"/>
        <end position="94"/>
    </location>
</feature>
<dbReference type="InterPro" id="IPR041121">
    <property type="entry name" value="SDH_C"/>
</dbReference>
<dbReference type="InterPro" id="IPR022893">
    <property type="entry name" value="Shikimate_DH_fam"/>
</dbReference>
<dbReference type="NCBIfam" id="NF001319">
    <property type="entry name" value="PRK00258.3-3"/>
    <property type="match status" value="1"/>
</dbReference>
<reference evidence="8" key="1">
    <citation type="submission" date="2019-10" db="EMBL/GenBank/DDBJ databases">
        <title>Metagenomic sequencing of thiosulfate-disproportionating enrichment culture.</title>
        <authorList>
            <person name="Umezawa K."/>
            <person name="Kojima H."/>
            <person name="Fukui M."/>
        </authorList>
    </citation>
    <scope>NUCLEOTIDE SEQUENCE</scope>
    <source>
        <strain evidence="8">45J</strain>
    </source>
</reference>
<gene>
    <name evidence="8" type="ORF">A45J_1669</name>
</gene>
<dbReference type="InterPro" id="IPR013708">
    <property type="entry name" value="Shikimate_DH-bd_N"/>
</dbReference>
<sequence>MNISGKTRVTGLFGYPVEHSLSPLMHNAAFKYLGLDYCYVTFLVSPDLLGDAVKAIKALNLSGVNVTVPHKENVINFLDEISEEASFIGAVNTIKNDNGKLIGYNTDGRGFMRSLTESNIDIRGKKILILGSGGASRAIGYYLCKEAKEVYLFDIDNKKAVLLRDHLNRLKGNVLLADIESVRNKDFFSDIGVIINATPLGLKPDDPVPVDISVINKNHIVCDLIYKETPLLKNASMIGCKTMDGLGMLLYQGVFAFEIWTGVMPPVDVMRQAIGKR</sequence>
<dbReference type="Gene3D" id="3.40.50.10860">
    <property type="entry name" value="Leucine Dehydrogenase, chain A, domain 1"/>
    <property type="match status" value="1"/>
</dbReference>
<keyword evidence="4" id="KW-0560">Oxidoreductase</keyword>
<dbReference type="Gene3D" id="3.40.50.720">
    <property type="entry name" value="NAD(P)-binding Rossmann-like Domain"/>
    <property type="match status" value="1"/>
</dbReference>
<keyword evidence="2" id="KW-0028">Amino-acid biosynthesis</keyword>
<dbReference type="GO" id="GO:0009073">
    <property type="term" value="P:aromatic amino acid family biosynthetic process"/>
    <property type="evidence" value="ECO:0007669"/>
    <property type="project" value="UniProtKB-KW"/>
</dbReference>
<comment type="caution">
    <text evidence="8">The sequence shown here is derived from an EMBL/GenBank/DDBJ whole genome shotgun (WGS) entry which is preliminary data.</text>
</comment>
<accession>A0A5J4L503</accession>
<dbReference type="Pfam" id="PF08501">
    <property type="entry name" value="Shikimate_dh_N"/>
    <property type="match status" value="1"/>
</dbReference>
<dbReference type="NCBIfam" id="TIGR00507">
    <property type="entry name" value="aroE"/>
    <property type="match status" value="1"/>
</dbReference>
<dbReference type="EC" id="1.1.1.25" evidence="1"/>
<organism evidence="8">
    <name type="scientific">hot springs metagenome</name>
    <dbReference type="NCBI Taxonomy" id="433727"/>
    <lineage>
        <taxon>unclassified sequences</taxon>
        <taxon>metagenomes</taxon>
        <taxon>ecological metagenomes</taxon>
    </lineage>
</organism>
<dbReference type="Pfam" id="PF18317">
    <property type="entry name" value="SDH_C"/>
    <property type="match status" value="1"/>
</dbReference>
<dbReference type="SUPFAM" id="SSF53223">
    <property type="entry name" value="Aminoacid dehydrogenase-like, N-terminal domain"/>
    <property type="match status" value="1"/>
</dbReference>
<name>A0A5J4L503_9ZZZZ</name>
<evidence type="ECO:0000259" key="6">
    <source>
        <dbReference type="Pfam" id="PF08501"/>
    </source>
</evidence>
<dbReference type="InterPro" id="IPR046346">
    <property type="entry name" value="Aminoacid_DH-like_N_sf"/>
</dbReference>
<dbReference type="InterPro" id="IPR036291">
    <property type="entry name" value="NAD(P)-bd_dom_sf"/>
</dbReference>